<evidence type="ECO:0000313" key="1">
    <source>
        <dbReference type="EMBL" id="CAK9095751.1"/>
    </source>
</evidence>
<dbReference type="EMBL" id="CAXAMN010025522">
    <property type="protein sequence ID" value="CAK9095751.1"/>
    <property type="molecule type" value="Genomic_DNA"/>
</dbReference>
<dbReference type="Proteomes" id="UP001642484">
    <property type="component" value="Unassembled WGS sequence"/>
</dbReference>
<gene>
    <name evidence="1" type="ORF">CCMP2556_LOCUS45579</name>
</gene>
<comment type="caution">
    <text evidence="1">The sequence shown here is derived from an EMBL/GenBank/DDBJ whole genome shotgun (WGS) entry which is preliminary data.</text>
</comment>
<protein>
    <submittedName>
        <fullName evidence="1">Uncharacterized protein</fullName>
    </submittedName>
</protein>
<sequence length="147" mass="15184">MDSARCAIDHPAQALALDLNLDPSAVASAEDLCANSDPPGACKPPPESSDVSPNAQCTIAVGQSSSEIRTKVFRIGAPLLRSTIPVSLGARGGYGGGRVPAAPAPEVKTRREGEEEKEGSDIETILSLSDGEAEPEELLSVTLDFPC</sequence>
<reference evidence="1 2" key="1">
    <citation type="submission" date="2024-02" db="EMBL/GenBank/DDBJ databases">
        <authorList>
            <person name="Chen Y."/>
            <person name="Shah S."/>
            <person name="Dougan E. K."/>
            <person name="Thang M."/>
            <person name="Chan C."/>
        </authorList>
    </citation>
    <scope>NUCLEOTIDE SEQUENCE [LARGE SCALE GENOMIC DNA]</scope>
</reference>
<keyword evidence="2" id="KW-1185">Reference proteome</keyword>
<proteinExistence type="predicted"/>
<organism evidence="1 2">
    <name type="scientific">Durusdinium trenchii</name>
    <dbReference type="NCBI Taxonomy" id="1381693"/>
    <lineage>
        <taxon>Eukaryota</taxon>
        <taxon>Sar</taxon>
        <taxon>Alveolata</taxon>
        <taxon>Dinophyceae</taxon>
        <taxon>Suessiales</taxon>
        <taxon>Symbiodiniaceae</taxon>
        <taxon>Durusdinium</taxon>
    </lineage>
</organism>
<evidence type="ECO:0000313" key="2">
    <source>
        <dbReference type="Proteomes" id="UP001642484"/>
    </source>
</evidence>
<accession>A0ABP0R8V1</accession>
<name>A0ABP0R8V1_9DINO</name>